<keyword evidence="4" id="KW-1185">Reference proteome</keyword>
<evidence type="ECO:0000259" key="2">
    <source>
        <dbReference type="Pfam" id="PF00690"/>
    </source>
</evidence>
<sequence length="60" mass="6057">MATDDTTATEARPGGSAAGRPAAEVARDLGVEPEQGLSADEAARRLAEHGPNQLAGGKKE</sequence>
<proteinExistence type="predicted"/>
<comment type="caution">
    <text evidence="3">The sequence shown here is derived from an EMBL/GenBank/DDBJ whole genome shotgun (WGS) entry which is preliminary data.</text>
</comment>
<protein>
    <recommendedName>
        <fullName evidence="2">Cation-transporting P-type ATPase N-terminal domain-containing protein</fullName>
    </recommendedName>
</protein>
<reference evidence="3 4" key="1">
    <citation type="submission" date="2019-01" db="EMBL/GenBank/DDBJ databases">
        <title>Nocardioides guangzhouensis sp. nov., an actinobacterium isolated from soil.</title>
        <authorList>
            <person name="Fu Y."/>
            <person name="Cai Y."/>
            <person name="Lin Z."/>
            <person name="Chen P."/>
        </authorList>
    </citation>
    <scope>NUCLEOTIDE SEQUENCE [LARGE SCALE GENOMIC DNA]</scope>
    <source>
        <strain evidence="3 4">130</strain>
    </source>
</reference>
<feature type="non-terminal residue" evidence="3">
    <location>
        <position position="60"/>
    </location>
</feature>
<evidence type="ECO:0000313" key="4">
    <source>
        <dbReference type="Proteomes" id="UP000295198"/>
    </source>
</evidence>
<feature type="region of interest" description="Disordered" evidence="1">
    <location>
        <begin position="1"/>
        <end position="60"/>
    </location>
</feature>
<dbReference type="AlphaFoldDB" id="A0A4Q4Z8E5"/>
<gene>
    <name evidence="3" type="ORF">EKO23_17465</name>
</gene>
<dbReference type="InterPro" id="IPR023298">
    <property type="entry name" value="ATPase_P-typ_TM_dom_sf"/>
</dbReference>
<evidence type="ECO:0000313" key="3">
    <source>
        <dbReference type="EMBL" id="RYP84063.1"/>
    </source>
</evidence>
<evidence type="ECO:0000256" key="1">
    <source>
        <dbReference type="SAM" id="MobiDB-lite"/>
    </source>
</evidence>
<dbReference type="RefSeq" id="WP_134719401.1">
    <property type="nucleotide sequence ID" value="NZ_SDKM01000027.1"/>
</dbReference>
<dbReference type="Pfam" id="PF00690">
    <property type="entry name" value="Cation_ATPase_N"/>
    <property type="match status" value="1"/>
</dbReference>
<feature type="domain" description="Cation-transporting P-type ATPase N-terminal" evidence="2">
    <location>
        <begin position="21"/>
        <end position="59"/>
    </location>
</feature>
<dbReference type="Proteomes" id="UP000295198">
    <property type="component" value="Unassembled WGS sequence"/>
</dbReference>
<dbReference type="SUPFAM" id="SSF81665">
    <property type="entry name" value="Calcium ATPase, transmembrane domain M"/>
    <property type="match status" value="1"/>
</dbReference>
<organism evidence="3 4">
    <name type="scientific">Nocardioides guangzhouensis</name>
    <dbReference type="NCBI Taxonomy" id="2497878"/>
    <lineage>
        <taxon>Bacteria</taxon>
        <taxon>Bacillati</taxon>
        <taxon>Actinomycetota</taxon>
        <taxon>Actinomycetes</taxon>
        <taxon>Propionibacteriales</taxon>
        <taxon>Nocardioidaceae</taxon>
        <taxon>Nocardioides</taxon>
    </lineage>
</organism>
<feature type="compositionally biased region" description="Low complexity" evidence="1">
    <location>
        <begin position="11"/>
        <end position="23"/>
    </location>
</feature>
<dbReference type="InterPro" id="IPR004014">
    <property type="entry name" value="ATPase_P-typ_cation-transptr_N"/>
</dbReference>
<name>A0A4Q4Z8E5_9ACTN</name>
<dbReference type="EMBL" id="SDKM01000027">
    <property type="protein sequence ID" value="RYP84063.1"/>
    <property type="molecule type" value="Genomic_DNA"/>
</dbReference>
<accession>A0A4Q4Z8E5</accession>